<dbReference type="OrthoDB" id="336415at2"/>
<proteinExistence type="predicted"/>
<dbReference type="InterPro" id="IPR000182">
    <property type="entry name" value="GNAT_dom"/>
</dbReference>
<protein>
    <submittedName>
        <fullName evidence="2">Acetyltransferase</fullName>
    </submittedName>
</protein>
<evidence type="ECO:0000259" key="1">
    <source>
        <dbReference type="PROSITE" id="PS51186"/>
    </source>
</evidence>
<feature type="domain" description="N-acetyltransferase" evidence="1">
    <location>
        <begin position="3"/>
        <end position="163"/>
    </location>
</feature>
<keyword evidence="2" id="KW-0808">Transferase</keyword>
<sequence length="163" mass="18363">MEVTVRHVERKDIEAIKELYAGQNAYSGTLQLPFPSFSLWEKRLSGLPDNVYSLLAEIDGEVVGQIGFEVITRPRRRHVATFGMAVSDGYQGKGIGSKLLSAMLDMTDNWLNVKRIELTVYTDNHAAIALYEKHGFAIEGEAVDYAFRNGKYVNTYYMARMSS</sequence>
<dbReference type="PROSITE" id="PS51186">
    <property type="entry name" value="GNAT"/>
    <property type="match status" value="1"/>
</dbReference>
<name>L8JDB2_9GAMM</name>
<dbReference type="CDD" id="cd04301">
    <property type="entry name" value="NAT_SF"/>
    <property type="match status" value="1"/>
</dbReference>
<dbReference type="PATRIC" id="fig|1056511.3.peg.1359"/>
<reference evidence="2 3" key="1">
    <citation type="submission" date="2012-12" db="EMBL/GenBank/DDBJ databases">
        <title>Genome Assembly of Photobacterium sp. AK15.</title>
        <authorList>
            <person name="Khatri I."/>
            <person name="Vaidya B."/>
            <person name="Srinivas T.N.R."/>
            <person name="Subramanian S."/>
            <person name="Pinnaka A."/>
        </authorList>
    </citation>
    <scope>NUCLEOTIDE SEQUENCE [LARGE SCALE GENOMIC DNA]</scope>
    <source>
        <strain evidence="2 3">AK15</strain>
    </source>
</reference>
<dbReference type="Gene3D" id="3.40.630.30">
    <property type="match status" value="1"/>
</dbReference>
<comment type="caution">
    <text evidence="2">The sequence shown here is derived from an EMBL/GenBank/DDBJ whole genome shotgun (WGS) entry which is preliminary data.</text>
</comment>
<dbReference type="Pfam" id="PF00583">
    <property type="entry name" value="Acetyltransf_1"/>
    <property type="match status" value="1"/>
</dbReference>
<dbReference type="SUPFAM" id="SSF55729">
    <property type="entry name" value="Acyl-CoA N-acyltransferases (Nat)"/>
    <property type="match status" value="1"/>
</dbReference>
<evidence type="ECO:0000313" key="2">
    <source>
        <dbReference type="EMBL" id="ELR66831.1"/>
    </source>
</evidence>
<dbReference type="RefSeq" id="WP_007463841.1">
    <property type="nucleotide sequence ID" value="NZ_AMZO01000006.1"/>
</dbReference>
<dbReference type="AlphaFoldDB" id="L8JDB2"/>
<evidence type="ECO:0000313" key="3">
    <source>
        <dbReference type="Proteomes" id="UP000011134"/>
    </source>
</evidence>
<dbReference type="PANTHER" id="PTHR43415:SF6">
    <property type="entry name" value="SPERMIDINE N(1)-ACETYLTRANSFERASE"/>
    <property type="match status" value="1"/>
</dbReference>
<dbReference type="InterPro" id="IPR016181">
    <property type="entry name" value="Acyl_CoA_acyltransferase"/>
</dbReference>
<gene>
    <name evidence="2" type="ORF">C942_04530</name>
</gene>
<dbReference type="PANTHER" id="PTHR43415">
    <property type="entry name" value="SPERMIDINE N(1)-ACETYLTRANSFERASE"/>
    <property type="match status" value="1"/>
</dbReference>
<accession>L8JDB2</accession>
<dbReference type="Proteomes" id="UP000011134">
    <property type="component" value="Unassembled WGS sequence"/>
</dbReference>
<keyword evidence="3" id="KW-1185">Reference proteome</keyword>
<organism evidence="2 3">
    <name type="scientific">Photobacterium marinum</name>
    <dbReference type="NCBI Taxonomy" id="1056511"/>
    <lineage>
        <taxon>Bacteria</taxon>
        <taxon>Pseudomonadati</taxon>
        <taxon>Pseudomonadota</taxon>
        <taxon>Gammaproteobacteria</taxon>
        <taxon>Vibrionales</taxon>
        <taxon>Vibrionaceae</taxon>
        <taxon>Photobacterium</taxon>
    </lineage>
</organism>
<dbReference type="GO" id="GO:0004145">
    <property type="term" value="F:diamine N-acetyltransferase activity"/>
    <property type="evidence" value="ECO:0007669"/>
    <property type="project" value="TreeGrafter"/>
</dbReference>
<dbReference type="EMBL" id="AMZO01000006">
    <property type="protein sequence ID" value="ELR66831.1"/>
    <property type="molecule type" value="Genomic_DNA"/>
</dbReference>